<dbReference type="Proteomes" id="UP001223646">
    <property type="component" value="Unassembled WGS sequence"/>
</dbReference>
<name>A0AAW9SFI2_CORAY</name>
<evidence type="ECO:0000259" key="1">
    <source>
        <dbReference type="PROSITE" id="PS51674"/>
    </source>
</evidence>
<dbReference type="InterPro" id="IPR034768">
    <property type="entry name" value="4FE4S_WBL"/>
</dbReference>
<proteinExistence type="predicted"/>
<evidence type="ECO:0000313" key="2">
    <source>
        <dbReference type="EMBL" id="MEO3715999.1"/>
    </source>
</evidence>
<accession>A0AAW9SFI2</accession>
<sequence length="127" mass="14031">MDLRVTPGELEELRLIRAVHAALADGLCATGDASPHLWDAAVAGEPRKAVERRYAQAIAICEQCPVRQLCHGLAEALPETSGVWGGEVYEDPTKRAYQSRKTVDGRQRKARLRLKVLVRQRVACDVT</sequence>
<dbReference type="RefSeq" id="WP_187400994.1">
    <property type="nucleotide sequence ID" value="NZ_JASOOY020000001.1"/>
</dbReference>
<reference evidence="2" key="1">
    <citation type="submission" date="2023-05" db="EMBL/GenBank/DDBJ databases">
        <authorList>
            <person name="Du J."/>
        </authorList>
    </citation>
    <scope>NUCLEOTIDE SEQUENCE</scope>
    <source>
        <strain evidence="2">UMB1064</strain>
    </source>
</reference>
<evidence type="ECO:0000313" key="3">
    <source>
        <dbReference type="Proteomes" id="UP001223646"/>
    </source>
</evidence>
<comment type="caution">
    <text evidence="2">The sequence shown here is derived from an EMBL/GenBank/DDBJ whole genome shotgun (WGS) entry which is preliminary data.</text>
</comment>
<gene>
    <name evidence="2" type="ORF">QP460_000105</name>
</gene>
<dbReference type="EMBL" id="JASOOY020000001">
    <property type="protein sequence ID" value="MEO3715999.1"/>
    <property type="molecule type" value="Genomic_DNA"/>
</dbReference>
<dbReference type="AlphaFoldDB" id="A0AAW9SFI2"/>
<dbReference type="PROSITE" id="PS51674">
    <property type="entry name" value="4FE4S_WBL"/>
    <property type="match status" value="1"/>
</dbReference>
<feature type="domain" description="4Fe-4S Wbl-type" evidence="1">
    <location>
        <begin position="27"/>
        <end position="94"/>
    </location>
</feature>
<reference evidence="2" key="2">
    <citation type="submission" date="2024-05" db="EMBL/GenBank/DDBJ databases">
        <authorList>
            <person name="Wolfe A."/>
        </authorList>
    </citation>
    <scope>NUCLEOTIDE SEQUENCE</scope>
    <source>
        <strain evidence="2">UMB1064</strain>
    </source>
</reference>
<organism evidence="2 3">
    <name type="scientific">Corynebacterium amycolatum</name>
    <dbReference type="NCBI Taxonomy" id="43765"/>
    <lineage>
        <taxon>Bacteria</taxon>
        <taxon>Bacillati</taxon>
        <taxon>Actinomycetota</taxon>
        <taxon>Actinomycetes</taxon>
        <taxon>Mycobacteriales</taxon>
        <taxon>Corynebacteriaceae</taxon>
        <taxon>Corynebacterium</taxon>
    </lineage>
</organism>
<dbReference type="Pfam" id="PF02467">
    <property type="entry name" value="Whib"/>
    <property type="match status" value="1"/>
</dbReference>
<protein>
    <submittedName>
        <fullName evidence="2">WhiB family transcriptional regulator</fullName>
    </submittedName>
</protein>